<dbReference type="EMBL" id="CP063845">
    <property type="protein sequence ID" value="UFP96443.1"/>
    <property type="molecule type" value="Genomic_DNA"/>
</dbReference>
<evidence type="ECO:0008006" key="3">
    <source>
        <dbReference type="Google" id="ProtNLM"/>
    </source>
</evidence>
<accession>A0ABY3PRV4</accession>
<dbReference type="Proteomes" id="UP001054846">
    <property type="component" value="Chromosome"/>
</dbReference>
<name>A0ABY3PRV4_9CYAN</name>
<gene>
    <name evidence="1" type="ORF">ISF26_09620</name>
</gene>
<evidence type="ECO:0000313" key="2">
    <source>
        <dbReference type="Proteomes" id="UP001054846"/>
    </source>
</evidence>
<protein>
    <recommendedName>
        <fullName evidence="3">HPt domain-containing protein</fullName>
    </recommendedName>
</protein>
<sequence length="113" mass="12728">MRLPDTLKRDIFDLLDQLLVLLDGAAETERNLFETYGETAETLGDLEILVGIREQVRDTYRRLGGLLARAAEGAPDVAAATMELLVQSYEIGRERLGPLERSVQEIRSDWELP</sequence>
<dbReference type="RefSeq" id="WP_230843679.1">
    <property type="nucleotide sequence ID" value="NZ_CP063845.1"/>
</dbReference>
<keyword evidence="2" id="KW-1185">Reference proteome</keyword>
<organism evidence="1 2">
    <name type="scientific">Gloeobacter morelensis MG652769</name>
    <dbReference type="NCBI Taxonomy" id="2781736"/>
    <lineage>
        <taxon>Bacteria</taxon>
        <taxon>Bacillati</taxon>
        <taxon>Cyanobacteriota</taxon>
        <taxon>Cyanophyceae</taxon>
        <taxon>Gloeobacterales</taxon>
        <taxon>Gloeobacteraceae</taxon>
        <taxon>Gloeobacter</taxon>
        <taxon>Gloeobacter morelensis</taxon>
    </lineage>
</organism>
<reference evidence="1 2" key="1">
    <citation type="journal article" date="2021" name="Genome Biol. Evol.">
        <title>Complete Genome Sequencing of a Novel Gloeobacter Species from a Waterfall Cave in Mexico.</title>
        <authorList>
            <person name="Saw J.H."/>
            <person name="Cardona T."/>
            <person name="Montejano G."/>
        </authorList>
    </citation>
    <scope>NUCLEOTIDE SEQUENCE [LARGE SCALE GENOMIC DNA]</scope>
    <source>
        <strain evidence="1">MG652769</strain>
    </source>
</reference>
<proteinExistence type="predicted"/>
<evidence type="ECO:0000313" key="1">
    <source>
        <dbReference type="EMBL" id="UFP96443.1"/>
    </source>
</evidence>